<evidence type="ECO:0000256" key="6">
    <source>
        <dbReference type="ARBA" id="ARBA00023315"/>
    </source>
</evidence>
<dbReference type="GO" id="GO:0005737">
    <property type="term" value="C:cytoplasm"/>
    <property type="evidence" value="ECO:0007669"/>
    <property type="project" value="UniProtKB-SubCell"/>
</dbReference>
<dbReference type="GO" id="GO:0008360">
    <property type="term" value="P:regulation of cell shape"/>
    <property type="evidence" value="ECO:0007669"/>
    <property type="project" value="UniProtKB-KW"/>
</dbReference>
<evidence type="ECO:0000259" key="12">
    <source>
        <dbReference type="Pfam" id="PF13480"/>
    </source>
</evidence>
<dbReference type="SUPFAM" id="SSF55729">
    <property type="entry name" value="Acyl-CoA N-acyltransferases (Nat)"/>
    <property type="match status" value="1"/>
</dbReference>
<comment type="catalytic activity">
    <reaction evidence="11">
        <text>beta-D-GlcNAc-(1-&gt;4)-Mur2Ac(oyl-L-Ala-D-isoglutaminyl-L-Lys-D-Ala-D-Ala)-di-trans,octa-cis-undecaprenyl diphosphate + glycyl-tRNA(Gly) = beta-D-GlcNAc-(1-&gt;4)-Mur2Ac(oyl-L-Ala-D-isoglutaminyl-L-Lys-(N(6)-Gly)-D-Ala-D-Ala)-di-trans,octa-cis-undecaprenyl diphosphate + tRNA(Gly) + H(+)</text>
        <dbReference type="Rhea" id="RHEA:30435"/>
        <dbReference type="Rhea" id="RHEA-COMP:9664"/>
        <dbReference type="Rhea" id="RHEA-COMP:9683"/>
        <dbReference type="ChEBI" id="CHEBI:15378"/>
        <dbReference type="ChEBI" id="CHEBI:62233"/>
        <dbReference type="ChEBI" id="CHEBI:62234"/>
        <dbReference type="ChEBI" id="CHEBI:78442"/>
        <dbReference type="ChEBI" id="CHEBI:78522"/>
        <dbReference type="EC" id="2.3.2.16"/>
    </reaction>
</comment>
<dbReference type="InterPro" id="IPR016181">
    <property type="entry name" value="Acyl_CoA_acyltransferase"/>
</dbReference>
<evidence type="ECO:0000256" key="1">
    <source>
        <dbReference type="ARBA" id="ARBA00004496"/>
    </source>
</evidence>
<dbReference type="PANTHER" id="PTHR36174">
    <property type="entry name" value="LIPID II:GLYCINE GLYCYLTRANSFERASE"/>
    <property type="match status" value="1"/>
</dbReference>
<evidence type="ECO:0000256" key="7">
    <source>
        <dbReference type="ARBA" id="ARBA00023316"/>
    </source>
</evidence>
<feature type="domain" description="BioF2-like acetyltransferase" evidence="12">
    <location>
        <begin position="154"/>
        <end position="282"/>
    </location>
</feature>
<dbReference type="GO" id="GO:0016755">
    <property type="term" value="F:aminoacyltransferase activity"/>
    <property type="evidence" value="ECO:0007669"/>
    <property type="project" value="InterPro"/>
</dbReference>
<evidence type="ECO:0000256" key="5">
    <source>
        <dbReference type="ARBA" id="ARBA00022984"/>
    </source>
</evidence>
<dbReference type="AlphaFoldDB" id="A0AAW6SR64"/>
<keyword evidence="7" id="KW-0961">Cell wall biogenesis/degradation</keyword>
<dbReference type="PANTHER" id="PTHR36174:SF1">
    <property type="entry name" value="LIPID II:GLYCINE GLYCYLTRANSFERASE"/>
    <property type="match status" value="1"/>
</dbReference>
<dbReference type="EMBL" id="JAROYP010000001">
    <property type="protein sequence ID" value="MDH5159361.1"/>
    <property type="molecule type" value="Genomic_DNA"/>
</dbReference>
<protein>
    <recommendedName>
        <fullName evidence="9">Lipid II:glycine glycyltransferase</fullName>
        <ecNumber evidence="8">2.3.2.16</ecNumber>
    </recommendedName>
    <alternativeName>
        <fullName evidence="10">Factor essential for expression of methicillin resistance X</fullName>
    </alternativeName>
</protein>
<evidence type="ECO:0000256" key="8">
    <source>
        <dbReference type="ARBA" id="ARBA00039074"/>
    </source>
</evidence>
<evidence type="ECO:0000256" key="2">
    <source>
        <dbReference type="ARBA" id="ARBA00009943"/>
    </source>
</evidence>
<evidence type="ECO:0000256" key="10">
    <source>
        <dbReference type="ARBA" id="ARBA00042933"/>
    </source>
</evidence>
<dbReference type="Proteomes" id="UP001159179">
    <property type="component" value="Unassembled WGS sequence"/>
</dbReference>
<dbReference type="EC" id="2.3.2.16" evidence="8"/>
<evidence type="ECO:0000256" key="11">
    <source>
        <dbReference type="ARBA" id="ARBA00048654"/>
    </source>
</evidence>
<evidence type="ECO:0000256" key="4">
    <source>
        <dbReference type="ARBA" id="ARBA00022960"/>
    </source>
</evidence>
<dbReference type="GO" id="GO:0009252">
    <property type="term" value="P:peptidoglycan biosynthetic process"/>
    <property type="evidence" value="ECO:0007669"/>
    <property type="project" value="UniProtKB-KW"/>
</dbReference>
<evidence type="ECO:0000256" key="3">
    <source>
        <dbReference type="ARBA" id="ARBA00022679"/>
    </source>
</evidence>
<dbReference type="Gene3D" id="3.40.630.30">
    <property type="match status" value="1"/>
</dbReference>
<dbReference type="RefSeq" id="WP_280615346.1">
    <property type="nucleotide sequence ID" value="NZ_JAROYP010000001.1"/>
</dbReference>
<keyword evidence="4" id="KW-0133">Cell shape</keyword>
<reference evidence="13" key="1">
    <citation type="submission" date="2023-03" db="EMBL/GenBank/DDBJ databases">
        <title>Bacterial isolates from washroom surfaces on a university campus.</title>
        <authorList>
            <person name="Holman D.B."/>
            <person name="Gzyl K.E."/>
            <person name="Taheri A.E."/>
        </authorList>
    </citation>
    <scope>NUCLEOTIDE SEQUENCE</scope>
    <source>
        <strain evidence="13">RD03</strain>
    </source>
</reference>
<keyword evidence="5" id="KW-0573">Peptidoglycan synthesis</keyword>
<keyword evidence="3" id="KW-0808">Transferase</keyword>
<accession>A0AAW6SR64</accession>
<dbReference type="Pfam" id="PF13480">
    <property type="entry name" value="Acetyltransf_6"/>
    <property type="match status" value="1"/>
</dbReference>
<evidence type="ECO:0000313" key="13">
    <source>
        <dbReference type="EMBL" id="MDH5159361.1"/>
    </source>
</evidence>
<comment type="caution">
    <text evidence="13">The sequence shown here is derived from an EMBL/GenBank/DDBJ whole genome shotgun (WGS) entry which is preliminary data.</text>
</comment>
<evidence type="ECO:0000256" key="9">
    <source>
        <dbReference type="ARBA" id="ARBA00040679"/>
    </source>
</evidence>
<keyword evidence="6" id="KW-0012">Acyltransferase</keyword>
<evidence type="ECO:0000313" key="14">
    <source>
        <dbReference type="Proteomes" id="UP001159179"/>
    </source>
</evidence>
<sequence>MINVNINDNWNELIKRFQSLDIYYSQEYVSLSADIEKGEPEAFFLENEWGRLFYPYVKRKIDVNKNYYDIITPYGYGGPMYEGDKRILNQFYSEFKKYCIDHDIITETIRLHPLLNITDEVRKIIPVGFIRNTTAVDLREPLEKIKNNYSSSNKRNINKAIKEGVRAVVSNDKKDIEVFIELYYETMDRNKATPFYYFNKSYFYRLMEETELSKPYLLFAEKDGKKIAGLIVIMGKEFAHYHLGASKTEFLNYRPNNLLFDKMIELSKSMNLKALHLGGGYTDNDSLFKFKTSFTNNFNFEYYLGKHILNKSVYKDLSKVVKNSLKTSSDNSYFPQYRMNG</sequence>
<dbReference type="InterPro" id="IPR038740">
    <property type="entry name" value="BioF2-like_GNAT_dom"/>
</dbReference>
<dbReference type="GO" id="GO:0071555">
    <property type="term" value="P:cell wall organization"/>
    <property type="evidence" value="ECO:0007669"/>
    <property type="project" value="UniProtKB-KW"/>
</dbReference>
<proteinExistence type="inferred from homology"/>
<dbReference type="PROSITE" id="PS51191">
    <property type="entry name" value="FEMABX"/>
    <property type="match status" value="1"/>
</dbReference>
<dbReference type="InterPro" id="IPR050644">
    <property type="entry name" value="PG_Glycine_Bridge_Synth"/>
</dbReference>
<comment type="subcellular location">
    <subcellularLocation>
        <location evidence="1">Cytoplasm</location>
    </subcellularLocation>
</comment>
<comment type="similarity">
    <text evidence="2">Belongs to the FemABX family.</text>
</comment>
<organism evidence="13 14">
    <name type="scientific">Heyndrickxia oleronia</name>
    <dbReference type="NCBI Taxonomy" id="38875"/>
    <lineage>
        <taxon>Bacteria</taxon>
        <taxon>Bacillati</taxon>
        <taxon>Bacillota</taxon>
        <taxon>Bacilli</taxon>
        <taxon>Bacillales</taxon>
        <taxon>Bacillaceae</taxon>
        <taxon>Heyndrickxia</taxon>
    </lineage>
</organism>
<name>A0AAW6SR64_9BACI</name>
<gene>
    <name evidence="13" type="ORF">P5X88_00315</name>
</gene>
<dbReference type="InterPro" id="IPR003447">
    <property type="entry name" value="FEMABX"/>
</dbReference>